<gene>
    <name evidence="4" type="ORF">QVD17_14245</name>
</gene>
<evidence type="ECO:0000256" key="2">
    <source>
        <dbReference type="SAM" id="MobiDB-lite"/>
    </source>
</evidence>
<feature type="compositionally biased region" description="Basic residues" evidence="2">
    <location>
        <begin position="52"/>
        <end position="61"/>
    </location>
</feature>
<dbReference type="PROSITE" id="PS50157">
    <property type="entry name" value="ZINC_FINGER_C2H2_2"/>
    <property type="match status" value="1"/>
</dbReference>
<dbReference type="EMBL" id="JAUHHV010000003">
    <property type="protein sequence ID" value="KAK1431045.1"/>
    <property type="molecule type" value="Genomic_DNA"/>
</dbReference>
<dbReference type="GO" id="GO:0008270">
    <property type="term" value="F:zinc ion binding"/>
    <property type="evidence" value="ECO:0007669"/>
    <property type="project" value="UniProtKB-KW"/>
</dbReference>
<keyword evidence="1" id="KW-0862">Zinc</keyword>
<accession>A0AAD8KWU1</accession>
<reference evidence="4" key="1">
    <citation type="journal article" date="2023" name="bioRxiv">
        <title>Improved chromosome-level genome assembly for marigold (Tagetes erecta).</title>
        <authorList>
            <person name="Jiang F."/>
            <person name="Yuan L."/>
            <person name="Wang S."/>
            <person name="Wang H."/>
            <person name="Xu D."/>
            <person name="Wang A."/>
            <person name="Fan W."/>
        </authorList>
    </citation>
    <scope>NUCLEOTIDE SEQUENCE</scope>
    <source>
        <strain evidence="4">WSJ</strain>
        <tissue evidence="4">Leaf</tissue>
    </source>
</reference>
<dbReference type="InterPro" id="IPR013087">
    <property type="entry name" value="Znf_C2H2_type"/>
</dbReference>
<keyword evidence="1" id="KW-0863">Zinc-finger</keyword>
<feature type="domain" description="C2H2-type" evidence="3">
    <location>
        <begin position="107"/>
        <end position="135"/>
    </location>
</feature>
<evidence type="ECO:0000259" key="3">
    <source>
        <dbReference type="PROSITE" id="PS50157"/>
    </source>
</evidence>
<feature type="region of interest" description="Disordered" evidence="2">
    <location>
        <begin position="36"/>
        <end position="87"/>
    </location>
</feature>
<dbReference type="AlphaFoldDB" id="A0AAD8KWU1"/>
<proteinExistence type="predicted"/>
<dbReference type="PROSITE" id="PS00028">
    <property type="entry name" value="ZINC_FINGER_C2H2_1"/>
    <property type="match status" value="1"/>
</dbReference>
<keyword evidence="1" id="KW-0479">Metal-binding</keyword>
<evidence type="ECO:0000313" key="4">
    <source>
        <dbReference type="EMBL" id="KAK1431045.1"/>
    </source>
</evidence>
<evidence type="ECO:0000313" key="5">
    <source>
        <dbReference type="Proteomes" id="UP001229421"/>
    </source>
</evidence>
<keyword evidence="5" id="KW-1185">Reference proteome</keyword>
<name>A0AAD8KWU1_TARER</name>
<protein>
    <recommendedName>
        <fullName evidence="3">C2H2-type domain-containing protein</fullName>
    </recommendedName>
</protein>
<dbReference type="Proteomes" id="UP001229421">
    <property type="component" value="Unassembled WGS sequence"/>
</dbReference>
<comment type="caution">
    <text evidence="4">The sequence shown here is derived from an EMBL/GenBank/DDBJ whole genome shotgun (WGS) entry which is preliminary data.</text>
</comment>
<evidence type="ECO:0000256" key="1">
    <source>
        <dbReference type="PROSITE-ProRule" id="PRU00042"/>
    </source>
</evidence>
<sequence>MATKNATLVNPVTINAAATTNTAAKRLKIIFGKHDESQDDVPSASTTTALRPLKKLKKPKNHSVVTSANRPKHSATPKNSKNNDQKHHPEAANLDVHLGFINSEGKLVCRLCQDNFVSMKYLYYHLRDDHSYDDMKMFFASTNACNVQVHSTKVVDKCEVYDQELNEAAETLMLIANCFQSMADKEVNVNHVVEDLYEAGKTLTLFGDHHQWSTGESSMKHKVDVDESLEELKDVANGVGSKVVHAFDLNVVPDMEEDD</sequence>
<organism evidence="4 5">
    <name type="scientific">Tagetes erecta</name>
    <name type="common">African marigold</name>
    <dbReference type="NCBI Taxonomy" id="13708"/>
    <lineage>
        <taxon>Eukaryota</taxon>
        <taxon>Viridiplantae</taxon>
        <taxon>Streptophyta</taxon>
        <taxon>Embryophyta</taxon>
        <taxon>Tracheophyta</taxon>
        <taxon>Spermatophyta</taxon>
        <taxon>Magnoliopsida</taxon>
        <taxon>eudicotyledons</taxon>
        <taxon>Gunneridae</taxon>
        <taxon>Pentapetalae</taxon>
        <taxon>asterids</taxon>
        <taxon>campanulids</taxon>
        <taxon>Asterales</taxon>
        <taxon>Asteraceae</taxon>
        <taxon>Asteroideae</taxon>
        <taxon>Heliantheae alliance</taxon>
        <taxon>Tageteae</taxon>
        <taxon>Tagetes</taxon>
    </lineage>
</organism>